<proteinExistence type="predicted"/>
<dbReference type="AlphaFoldDB" id="A0A2P2N8V1"/>
<evidence type="ECO:0000313" key="1">
    <source>
        <dbReference type="EMBL" id="MBX38885.1"/>
    </source>
</evidence>
<protein>
    <submittedName>
        <fullName evidence="1">Uncharacterized protein</fullName>
    </submittedName>
</protein>
<reference evidence="1" key="1">
    <citation type="submission" date="2018-02" db="EMBL/GenBank/DDBJ databases">
        <title>Rhizophora mucronata_Transcriptome.</title>
        <authorList>
            <person name="Meera S.P."/>
            <person name="Sreeshan A."/>
            <person name="Augustine A."/>
        </authorList>
    </citation>
    <scope>NUCLEOTIDE SEQUENCE</scope>
    <source>
        <tissue evidence="1">Leaf</tissue>
    </source>
</reference>
<dbReference type="EMBL" id="GGEC01058401">
    <property type="protein sequence ID" value="MBX38885.1"/>
    <property type="molecule type" value="Transcribed_RNA"/>
</dbReference>
<accession>A0A2P2N8V1</accession>
<name>A0A2P2N8V1_RHIMU</name>
<organism evidence="1">
    <name type="scientific">Rhizophora mucronata</name>
    <name type="common">Asiatic mangrove</name>
    <dbReference type="NCBI Taxonomy" id="61149"/>
    <lineage>
        <taxon>Eukaryota</taxon>
        <taxon>Viridiplantae</taxon>
        <taxon>Streptophyta</taxon>
        <taxon>Embryophyta</taxon>
        <taxon>Tracheophyta</taxon>
        <taxon>Spermatophyta</taxon>
        <taxon>Magnoliopsida</taxon>
        <taxon>eudicotyledons</taxon>
        <taxon>Gunneridae</taxon>
        <taxon>Pentapetalae</taxon>
        <taxon>rosids</taxon>
        <taxon>fabids</taxon>
        <taxon>Malpighiales</taxon>
        <taxon>Rhizophoraceae</taxon>
        <taxon>Rhizophora</taxon>
    </lineage>
</organism>
<sequence>MPFLLNKQSRILDGDKRNVIAAFASGFATNTPGCAEEHTVYFEFNFGKRWNHFSCCDYQFTNLCSTTKFLRIGGISDIEIEMVRPIVAIKCANTKIIKNKNNAMKTQIIATQPSNI</sequence>